<sequence length="516" mass="60538">MKLFYFLSFLTIGWIYGKPLAEVGGESPSFFWEASVEVEGEKVYLITQYTIGDGVTSLSCTKTPVPISPRGVQMINSNENWLIIANEDYYYYIRGYYGEEAEVIPLLPYRDVKEVLAGGRVYFTQGAWYRLGYKYSSDQESIEVTKEALTGFPTQDVVVLHTSETKTLLKDTHKVYLYREESYMERSIEVVEGLDAQKVCWVEGGYGFSYDYLYDEDTFYITKHGYSQLKDCTEKFTREGFTQKFTEGTLVRYGQKTHNKGAFWDFHKGRLWFCEGFDIIPREDITYEASLDLLQKDGKYYRDYSHYYYRDLDDYDRPIDLSAVKNPQQLRIIETPKKSSLSKYLFYYDGISYYVVYENRFFPMEISPLQEKILSASERYNTAHTGDEFVLIDGKMVFYYLRWIDDIKGFKNRPFCPIKVTRELPLSSPVRDIGVGYVTQDWLILGRHCIKNLTDYQSLSFVGATMDMTLYLSYKAAPTYYYFKDKNRKYCYKYTDKKLSLVSGEKDVCNRVKSEE</sequence>
<keyword evidence="2" id="KW-1185">Reference proteome</keyword>
<dbReference type="EMBL" id="JAYKBW010000011">
    <property type="protein sequence ID" value="MEB3075703.1"/>
    <property type="molecule type" value="Genomic_DNA"/>
</dbReference>
<proteinExistence type="predicted"/>
<evidence type="ECO:0008006" key="3">
    <source>
        <dbReference type="Google" id="ProtNLM"/>
    </source>
</evidence>
<comment type="caution">
    <text evidence="1">The sequence shown here is derived from an EMBL/GenBank/DDBJ whole genome shotgun (WGS) entry which is preliminary data.</text>
</comment>
<name>A0ABU5ZAH8_9FLAO</name>
<dbReference type="RefSeq" id="WP_323983854.1">
    <property type="nucleotide sequence ID" value="NZ_JAYKBW010000011.1"/>
</dbReference>
<organism evidence="1 2">
    <name type="scientific">Capnocytophaga gingivalis</name>
    <dbReference type="NCBI Taxonomy" id="1017"/>
    <lineage>
        <taxon>Bacteria</taxon>
        <taxon>Pseudomonadati</taxon>
        <taxon>Bacteroidota</taxon>
        <taxon>Flavobacteriia</taxon>
        <taxon>Flavobacteriales</taxon>
        <taxon>Flavobacteriaceae</taxon>
        <taxon>Capnocytophaga</taxon>
    </lineage>
</organism>
<evidence type="ECO:0000313" key="2">
    <source>
        <dbReference type="Proteomes" id="UP001311730"/>
    </source>
</evidence>
<evidence type="ECO:0000313" key="1">
    <source>
        <dbReference type="EMBL" id="MEB3075703.1"/>
    </source>
</evidence>
<protein>
    <recommendedName>
        <fullName evidence="3">DKNYY family protein</fullName>
    </recommendedName>
</protein>
<reference evidence="1 2" key="1">
    <citation type="submission" date="2023-12" db="EMBL/GenBank/DDBJ databases">
        <title>Genomic sequences of Capnocytophaga and Parvimonas strains.</title>
        <authorList>
            <person name="Watt R.M."/>
            <person name="Wang M."/>
            <person name="Yang T."/>
            <person name="Tong W.M."/>
        </authorList>
    </citation>
    <scope>NUCLEOTIDE SEQUENCE [LARGE SCALE GENOMIC DNA]</scope>
    <source>
        <strain evidence="1 2">CCUG 13096</strain>
    </source>
</reference>
<dbReference type="Proteomes" id="UP001311730">
    <property type="component" value="Unassembled WGS sequence"/>
</dbReference>
<gene>
    <name evidence="1" type="ORF">VJJ08_10390</name>
</gene>
<accession>A0ABU5ZAH8</accession>